<comment type="similarity">
    <text evidence="1 3">Belongs to the short-chain dehydrogenases/reductases (SDR) family.</text>
</comment>
<dbReference type="InterPro" id="IPR036291">
    <property type="entry name" value="NAD(P)-bd_dom_sf"/>
</dbReference>
<dbReference type="RefSeq" id="XP_033680039.1">
    <property type="nucleotide sequence ID" value="XM_033829853.1"/>
</dbReference>
<dbReference type="SMART" id="SM00822">
    <property type="entry name" value="PKS_KR"/>
    <property type="match status" value="1"/>
</dbReference>
<evidence type="ECO:0000313" key="5">
    <source>
        <dbReference type="EMBL" id="KAF2245035.1"/>
    </source>
</evidence>
<dbReference type="Pfam" id="PF00106">
    <property type="entry name" value="adh_short"/>
    <property type="match status" value="1"/>
</dbReference>
<dbReference type="Proteomes" id="UP000800094">
    <property type="component" value="Unassembled WGS sequence"/>
</dbReference>
<dbReference type="EMBL" id="ML987202">
    <property type="protein sequence ID" value="KAF2245035.1"/>
    <property type="molecule type" value="Genomic_DNA"/>
</dbReference>
<evidence type="ECO:0000256" key="2">
    <source>
        <dbReference type="ARBA" id="ARBA00023002"/>
    </source>
</evidence>
<dbReference type="SUPFAM" id="SSF51735">
    <property type="entry name" value="NAD(P)-binding Rossmann-fold domains"/>
    <property type="match status" value="1"/>
</dbReference>
<dbReference type="PANTHER" id="PTHR43976">
    <property type="entry name" value="SHORT CHAIN DEHYDROGENASE"/>
    <property type="match status" value="1"/>
</dbReference>
<gene>
    <name evidence="5" type="ORF">BU26DRAFT_522723</name>
</gene>
<dbReference type="InterPro" id="IPR057326">
    <property type="entry name" value="KR_dom"/>
</dbReference>
<dbReference type="GeneID" id="54583183"/>
<dbReference type="PRINTS" id="PR00081">
    <property type="entry name" value="GDHRDH"/>
</dbReference>
<evidence type="ECO:0000256" key="3">
    <source>
        <dbReference type="RuleBase" id="RU000363"/>
    </source>
</evidence>
<keyword evidence="2" id="KW-0560">Oxidoreductase</keyword>
<evidence type="ECO:0000313" key="6">
    <source>
        <dbReference type="Proteomes" id="UP000800094"/>
    </source>
</evidence>
<feature type="domain" description="Ketoreductase" evidence="4">
    <location>
        <begin position="4"/>
        <end position="184"/>
    </location>
</feature>
<dbReference type="CDD" id="cd05374">
    <property type="entry name" value="17beta-HSD-like_SDR_c"/>
    <property type="match status" value="1"/>
</dbReference>
<name>A0A6A6I3H4_9PLEO</name>
<dbReference type="AlphaFoldDB" id="A0A6A6I3H4"/>
<proteinExistence type="inferred from homology"/>
<dbReference type="InterPro" id="IPR002347">
    <property type="entry name" value="SDR_fam"/>
</dbReference>
<dbReference type="PRINTS" id="PR00080">
    <property type="entry name" value="SDRFAMILY"/>
</dbReference>
<reference evidence="5" key="1">
    <citation type="journal article" date="2020" name="Stud. Mycol.">
        <title>101 Dothideomycetes genomes: a test case for predicting lifestyles and emergence of pathogens.</title>
        <authorList>
            <person name="Haridas S."/>
            <person name="Albert R."/>
            <person name="Binder M."/>
            <person name="Bloem J."/>
            <person name="Labutti K."/>
            <person name="Salamov A."/>
            <person name="Andreopoulos B."/>
            <person name="Baker S."/>
            <person name="Barry K."/>
            <person name="Bills G."/>
            <person name="Bluhm B."/>
            <person name="Cannon C."/>
            <person name="Castanera R."/>
            <person name="Culley D."/>
            <person name="Daum C."/>
            <person name="Ezra D."/>
            <person name="Gonzalez J."/>
            <person name="Henrissat B."/>
            <person name="Kuo A."/>
            <person name="Liang C."/>
            <person name="Lipzen A."/>
            <person name="Lutzoni F."/>
            <person name="Magnuson J."/>
            <person name="Mondo S."/>
            <person name="Nolan M."/>
            <person name="Ohm R."/>
            <person name="Pangilinan J."/>
            <person name="Park H.-J."/>
            <person name="Ramirez L."/>
            <person name="Alfaro M."/>
            <person name="Sun H."/>
            <person name="Tritt A."/>
            <person name="Yoshinaga Y."/>
            <person name="Zwiers L.-H."/>
            <person name="Turgeon B."/>
            <person name="Goodwin S."/>
            <person name="Spatafora J."/>
            <person name="Crous P."/>
            <person name="Grigoriev I."/>
        </authorList>
    </citation>
    <scope>NUCLEOTIDE SEQUENCE</scope>
    <source>
        <strain evidence="5">CBS 122368</strain>
    </source>
</reference>
<dbReference type="PANTHER" id="PTHR43976:SF16">
    <property type="entry name" value="SHORT-CHAIN DEHYDROGENASE_REDUCTASE FAMILY PROTEIN"/>
    <property type="match status" value="1"/>
</dbReference>
<protein>
    <submittedName>
        <fullName evidence="5">NAD(P)-binding protein</fullName>
    </submittedName>
</protein>
<dbReference type="GO" id="GO:0016491">
    <property type="term" value="F:oxidoreductase activity"/>
    <property type="evidence" value="ECO:0007669"/>
    <property type="project" value="UniProtKB-KW"/>
</dbReference>
<evidence type="ECO:0000259" key="4">
    <source>
        <dbReference type="SMART" id="SM00822"/>
    </source>
</evidence>
<keyword evidence="6" id="KW-1185">Reference proteome</keyword>
<evidence type="ECO:0000256" key="1">
    <source>
        <dbReference type="ARBA" id="ARBA00006484"/>
    </source>
</evidence>
<accession>A0A6A6I3H4</accession>
<organism evidence="5 6">
    <name type="scientific">Trematosphaeria pertusa</name>
    <dbReference type="NCBI Taxonomy" id="390896"/>
    <lineage>
        <taxon>Eukaryota</taxon>
        <taxon>Fungi</taxon>
        <taxon>Dikarya</taxon>
        <taxon>Ascomycota</taxon>
        <taxon>Pezizomycotina</taxon>
        <taxon>Dothideomycetes</taxon>
        <taxon>Pleosporomycetidae</taxon>
        <taxon>Pleosporales</taxon>
        <taxon>Massarineae</taxon>
        <taxon>Trematosphaeriaceae</taxon>
        <taxon>Trematosphaeria</taxon>
    </lineage>
</organism>
<dbReference type="Gene3D" id="3.40.50.720">
    <property type="entry name" value="NAD(P)-binding Rossmann-like Domain"/>
    <property type="match status" value="1"/>
</dbReference>
<dbReference type="OrthoDB" id="1274115at2759"/>
<dbReference type="InterPro" id="IPR051911">
    <property type="entry name" value="SDR_oxidoreductase"/>
</dbReference>
<sequence>MTQLTWLVTGCSSGFGEAFVQRILARGDRAIATARGDVARLVSLEDVGAAILSLDVTASQAGINAKVEEAIAIYGGIDVLVNSAGYIEAGIAEEVTNEHFIAQLNTNTFGALNVTRALLPHFREKKSGVIVWTGSLGGIAGEVGGAAYCASKFALEGIAESLKLETEAFGVRSHLFQIGHFRTKLLNSNNFKAVPRSVDVYKDINDMIFDFLGQADNNQPGDPDKAVNIMIDIVKKEGVAEGKTEPLRLPLGKDALATLRNKYTKYLDLVNEWEDVITSTDYDVPDVKASTTVQGHEATVL</sequence>